<keyword evidence="3" id="KW-1185">Reference proteome</keyword>
<dbReference type="EMBL" id="BQKY01000003">
    <property type="protein sequence ID" value="GJN88431.1"/>
    <property type="molecule type" value="Genomic_DNA"/>
</dbReference>
<feature type="compositionally biased region" description="Acidic residues" evidence="1">
    <location>
        <begin position="770"/>
        <end position="782"/>
    </location>
</feature>
<sequence>MSQLGSYAQSTALSATHYKLVQAVEQSRSPEETNAVLLACLGKIRSAWIKRAPSPRPDVRLEPTEEQLWTCEWASPTAVMLAGGGGTCSIRDRQIGYRACAELFSPGPHPLKLLLINTIRNDLDLPAEAHKAEARWALALRAVAHPALVTAEFVPAVRQGVLAMLVDSSVPDQIRRLALEAALSLVRVAHNSENPDTSLTDESRSERISLQLGILRDIRTADLDGHQKRHKGFKAMWATAKVLASLQSELSASGGDTIADESAKDVGVAIWKIARDALQTGNEAADAILLSCLRILALVPSATMSESSTVPALLSHLNQRLSAAQSASSLCFALRALALLPPDLWTSSPSQSLDGSASSPDASDRERAFRNILGALDHADASVRRAALVLLHRVDPHLVQLHFERTLAALRTPVEAAQGASTTSVRSGSSAGTGRNRGARERERKDRVIERVLEVLPFLPSSTSAGNEPGSASSSLPPASTLLDLLARPEVGISRTSVLPSLVLPVLASFQYAPPDAQQSFACELIADAAGRWKESVVAGLWVAGVMHVLRENDAYKAAKALVDFLAGPTADDLLSLLQEPLLFAFLRLLACNPSLFGDAELSTRLYGASSRSASPEASRLFRLADELCTSPAPGQRQALLRAGEQHSTRSLAEFGVALLEAFETQPTAHDLAAAAPVSAASSRLYQPRTSNSSPCRHAHRLPSSTSSPPSSQPAAQATLASSAALARERAELLRERSERGGRGAREGEKVESVRTPEWRDGKSLGSESGPEEGGESGEDADGTAGENGDKPSADLLIELESLDPFRTG</sequence>
<evidence type="ECO:0000256" key="1">
    <source>
        <dbReference type="SAM" id="MobiDB-lite"/>
    </source>
</evidence>
<feature type="compositionally biased region" description="Polar residues" evidence="1">
    <location>
        <begin position="419"/>
        <end position="433"/>
    </location>
</feature>
<comment type="caution">
    <text evidence="2">The sequence shown here is derived from an EMBL/GenBank/DDBJ whole genome shotgun (WGS) entry which is preliminary data.</text>
</comment>
<feature type="region of interest" description="Disordered" evidence="1">
    <location>
        <begin position="684"/>
        <end position="809"/>
    </location>
</feature>
<organism evidence="2 3">
    <name type="scientific">Rhodotorula paludigena</name>
    <dbReference type="NCBI Taxonomy" id="86838"/>
    <lineage>
        <taxon>Eukaryota</taxon>
        <taxon>Fungi</taxon>
        <taxon>Dikarya</taxon>
        <taxon>Basidiomycota</taxon>
        <taxon>Pucciniomycotina</taxon>
        <taxon>Microbotryomycetes</taxon>
        <taxon>Sporidiobolales</taxon>
        <taxon>Sporidiobolaceae</taxon>
        <taxon>Rhodotorula</taxon>
    </lineage>
</organism>
<dbReference type="SUPFAM" id="SSF48371">
    <property type="entry name" value="ARM repeat"/>
    <property type="match status" value="1"/>
</dbReference>
<dbReference type="AlphaFoldDB" id="A0AAV5G7A4"/>
<reference evidence="2 3" key="1">
    <citation type="submission" date="2021-12" db="EMBL/GenBank/DDBJ databases">
        <title>High titer production of polyol ester of fatty acids by Rhodotorula paludigena BS15 towards product separation-free biomass refinery.</title>
        <authorList>
            <person name="Mano J."/>
            <person name="Ono H."/>
            <person name="Tanaka T."/>
            <person name="Naito K."/>
            <person name="Sushida H."/>
            <person name="Ike M."/>
            <person name="Tokuyasu K."/>
            <person name="Kitaoka M."/>
        </authorList>
    </citation>
    <scope>NUCLEOTIDE SEQUENCE [LARGE SCALE GENOMIC DNA]</scope>
    <source>
        <strain evidence="2 3">BS15</strain>
    </source>
</reference>
<gene>
    <name evidence="2" type="ORF">Rhopal_001397-T1</name>
</gene>
<dbReference type="Proteomes" id="UP001342314">
    <property type="component" value="Unassembled WGS sequence"/>
</dbReference>
<feature type="compositionally biased region" description="Polar residues" evidence="1">
    <location>
        <begin position="684"/>
        <end position="695"/>
    </location>
</feature>
<name>A0AAV5G7A4_9BASI</name>
<proteinExistence type="predicted"/>
<feature type="region of interest" description="Disordered" evidence="1">
    <location>
        <begin position="418"/>
        <end position="444"/>
    </location>
</feature>
<evidence type="ECO:0000313" key="3">
    <source>
        <dbReference type="Proteomes" id="UP001342314"/>
    </source>
</evidence>
<accession>A0AAV5G7A4</accession>
<dbReference type="Gene3D" id="1.25.10.10">
    <property type="entry name" value="Leucine-rich Repeat Variant"/>
    <property type="match status" value="1"/>
</dbReference>
<dbReference type="InterPro" id="IPR016024">
    <property type="entry name" value="ARM-type_fold"/>
</dbReference>
<feature type="compositionally biased region" description="Low complexity" evidence="1">
    <location>
        <begin position="702"/>
        <end position="726"/>
    </location>
</feature>
<dbReference type="InterPro" id="IPR011989">
    <property type="entry name" value="ARM-like"/>
</dbReference>
<evidence type="ECO:0000313" key="2">
    <source>
        <dbReference type="EMBL" id="GJN88431.1"/>
    </source>
</evidence>
<feature type="compositionally biased region" description="Basic and acidic residues" evidence="1">
    <location>
        <begin position="727"/>
        <end position="763"/>
    </location>
</feature>
<protein>
    <submittedName>
        <fullName evidence="2">Uncharacterized protein</fullName>
    </submittedName>
</protein>